<keyword evidence="4" id="KW-0410">Iron transport</keyword>
<dbReference type="InterPro" id="IPR000531">
    <property type="entry name" value="Beta-barrel_TonB"/>
</dbReference>
<evidence type="ECO:0000256" key="1">
    <source>
        <dbReference type="ARBA" id="ARBA00004571"/>
    </source>
</evidence>
<dbReference type="EMBL" id="JBHSGQ010000001">
    <property type="protein sequence ID" value="MFC4724101.1"/>
    <property type="molecule type" value="Genomic_DNA"/>
</dbReference>
<keyword evidence="6 14" id="KW-0732">Signal</keyword>
<evidence type="ECO:0000256" key="11">
    <source>
        <dbReference type="ARBA" id="ARBA00023237"/>
    </source>
</evidence>
<dbReference type="CDD" id="cd01347">
    <property type="entry name" value="ligand_gated_channel"/>
    <property type="match status" value="1"/>
</dbReference>
<evidence type="ECO:0000313" key="18">
    <source>
        <dbReference type="Proteomes" id="UP001596024"/>
    </source>
</evidence>
<dbReference type="Gene3D" id="2.40.170.20">
    <property type="entry name" value="TonB-dependent receptor, beta-barrel domain"/>
    <property type="match status" value="1"/>
</dbReference>
<keyword evidence="5 12" id="KW-0812">Transmembrane</keyword>
<feature type="chain" id="PRO_5045062762" evidence="14">
    <location>
        <begin position="39"/>
        <end position="693"/>
    </location>
</feature>
<evidence type="ECO:0000256" key="12">
    <source>
        <dbReference type="PROSITE-ProRule" id="PRU01360"/>
    </source>
</evidence>
<dbReference type="PROSITE" id="PS52016">
    <property type="entry name" value="TONB_DEPENDENT_REC_3"/>
    <property type="match status" value="1"/>
</dbReference>
<keyword evidence="9 13" id="KW-0798">TonB box</keyword>
<feature type="domain" description="TonB-dependent receptor plug" evidence="16">
    <location>
        <begin position="63"/>
        <end position="171"/>
    </location>
</feature>
<comment type="subcellular location">
    <subcellularLocation>
        <location evidence="1 12">Cell outer membrane</location>
        <topology evidence="1 12">Multi-pass membrane protein</topology>
    </subcellularLocation>
</comment>
<gene>
    <name evidence="17" type="ORF">ACFPB0_02235</name>
</gene>
<feature type="signal peptide" evidence="14">
    <location>
        <begin position="1"/>
        <end position="38"/>
    </location>
</feature>
<organism evidence="17 18">
    <name type="scientific">Glycocaulis abyssi</name>
    <dbReference type="NCBI Taxonomy" id="1433403"/>
    <lineage>
        <taxon>Bacteria</taxon>
        <taxon>Pseudomonadati</taxon>
        <taxon>Pseudomonadota</taxon>
        <taxon>Alphaproteobacteria</taxon>
        <taxon>Maricaulales</taxon>
        <taxon>Maricaulaceae</taxon>
        <taxon>Glycocaulis</taxon>
    </lineage>
</organism>
<dbReference type="PANTHER" id="PTHR32552:SF89">
    <property type="entry name" value="CATECHOLATE SIDEROPHORE RECEPTOR FIU"/>
    <property type="match status" value="1"/>
</dbReference>
<keyword evidence="2 12" id="KW-0813">Transport</keyword>
<keyword evidence="18" id="KW-1185">Reference proteome</keyword>
<evidence type="ECO:0000256" key="2">
    <source>
        <dbReference type="ARBA" id="ARBA00022448"/>
    </source>
</evidence>
<proteinExistence type="inferred from homology"/>
<dbReference type="Pfam" id="PF07715">
    <property type="entry name" value="Plug"/>
    <property type="match status" value="1"/>
</dbReference>
<keyword evidence="10 12" id="KW-0472">Membrane</keyword>
<comment type="similarity">
    <text evidence="12 13">Belongs to the TonB-dependent receptor family.</text>
</comment>
<dbReference type="Gene3D" id="2.170.130.10">
    <property type="entry name" value="TonB-dependent receptor, plug domain"/>
    <property type="match status" value="1"/>
</dbReference>
<keyword evidence="8" id="KW-0406">Ion transport</keyword>
<dbReference type="InterPro" id="IPR036942">
    <property type="entry name" value="Beta-barrel_TonB_sf"/>
</dbReference>
<name>A0ABV9N8B5_9PROT</name>
<evidence type="ECO:0000256" key="4">
    <source>
        <dbReference type="ARBA" id="ARBA00022496"/>
    </source>
</evidence>
<evidence type="ECO:0000256" key="9">
    <source>
        <dbReference type="ARBA" id="ARBA00023077"/>
    </source>
</evidence>
<evidence type="ECO:0000256" key="3">
    <source>
        <dbReference type="ARBA" id="ARBA00022452"/>
    </source>
</evidence>
<accession>A0ABV9N8B5</accession>
<comment type="caution">
    <text evidence="17">The sequence shown here is derived from an EMBL/GenBank/DDBJ whole genome shotgun (WGS) entry which is preliminary data.</text>
</comment>
<evidence type="ECO:0000256" key="6">
    <source>
        <dbReference type="ARBA" id="ARBA00022729"/>
    </source>
</evidence>
<reference evidence="18" key="1">
    <citation type="journal article" date="2019" name="Int. J. Syst. Evol. Microbiol.">
        <title>The Global Catalogue of Microorganisms (GCM) 10K type strain sequencing project: providing services to taxonomists for standard genome sequencing and annotation.</title>
        <authorList>
            <consortium name="The Broad Institute Genomics Platform"/>
            <consortium name="The Broad Institute Genome Sequencing Center for Infectious Disease"/>
            <person name="Wu L."/>
            <person name="Ma J."/>
        </authorList>
    </citation>
    <scope>NUCLEOTIDE SEQUENCE [LARGE SCALE GENOMIC DNA]</scope>
    <source>
        <strain evidence="18">CCUG 62981</strain>
    </source>
</reference>
<dbReference type="Pfam" id="PF00593">
    <property type="entry name" value="TonB_dep_Rec_b-barrel"/>
    <property type="match status" value="1"/>
</dbReference>
<keyword evidence="11 12" id="KW-0998">Cell outer membrane</keyword>
<dbReference type="InterPro" id="IPR012910">
    <property type="entry name" value="Plug_dom"/>
</dbReference>
<evidence type="ECO:0000313" key="17">
    <source>
        <dbReference type="EMBL" id="MFC4724101.1"/>
    </source>
</evidence>
<dbReference type="InterPro" id="IPR039426">
    <property type="entry name" value="TonB-dep_rcpt-like"/>
</dbReference>
<dbReference type="Proteomes" id="UP001596024">
    <property type="component" value="Unassembled WGS sequence"/>
</dbReference>
<keyword evidence="7" id="KW-0408">Iron</keyword>
<evidence type="ECO:0000256" key="8">
    <source>
        <dbReference type="ARBA" id="ARBA00023065"/>
    </source>
</evidence>
<evidence type="ECO:0000256" key="13">
    <source>
        <dbReference type="RuleBase" id="RU003357"/>
    </source>
</evidence>
<evidence type="ECO:0000259" key="16">
    <source>
        <dbReference type="Pfam" id="PF07715"/>
    </source>
</evidence>
<sequence length="693" mass="75204">MASTPARNAVTLGWQGFASSAMRACALVLAAASGSAMAQDVPGGAADEVIVVSATRSAQVRDSSAVPVAVIEADTIRTVGAQHVAELLNRAPGVHIHRGNGAEHLTAIRSPVLSAGAGAGSFLYLEDGISLRAPAFANINGLFEAVDELAGRVEIIRGPGGAVYGSNALHGLVNVITPDPALAARRAELELGSYGRARVTAEASGATRLGDGYIGLSVRSEDGWRDDASLFRAGLQTRLDWGQGAMRWSARASMIHLEQETATFVNGFEAYRDEALSRRNSNPEAFRDARAFRASLHADHTLSALWSLSGAVYARSNDMEFRLHFLPSRALEFTGHDSIGAQSALTRQTARGSLTIGADGEWTRGYLIEDQTLPSFGAFPQGIHYDYDVEALTGAVFAMGRHALTDVLEIEGGARLETTRFDYTNNTDDGATGRFLRLPDRSDSFTTFAPHAGLVWRFADNWRAFARAARGVRAPQTDELYRLQPGQEIDNIEPEVLDSLEAGLRLSRPDGLALELTAFTMVKRNVFFRDADGINVTDGRTTHEGVEIEGVWPLTDRLTLSGALIWAIHNYDFDRTAGQAFEVIERGNRVDTAPEWLWNLRANWQPVDAVRLEAEWVHVGEYFADAANDAVYSGHHLLNLRGAMQVRGGVELFASLRNAANTRYAERADFAFGGYRYFPGEPRTVSVGVRIRG</sequence>
<evidence type="ECO:0000256" key="7">
    <source>
        <dbReference type="ARBA" id="ARBA00023004"/>
    </source>
</evidence>
<evidence type="ECO:0000256" key="10">
    <source>
        <dbReference type="ARBA" id="ARBA00023136"/>
    </source>
</evidence>
<evidence type="ECO:0000259" key="15">
    <source>
        <dbReference type="Pfam" id="PF00593"/>
    </source>
</evidence>
<dbReference type="RefSeq" id="WP_371394780.1">
    <property type="nucleotide sequence ID" value="NZ_CP163421.1"/>
</dbReference>
<dbReference type="PANTHER" id="PTHR32552">
    <property type="entry name" value="FERRICHROME IRON RECEPTOR-RELATED"/>
    <property type="match status" value="1"/>
</dbReference>
<feature type="domain" description="TonB-dependent receptor-like beta-barrel" evidence="15">
    <location>
        <begin position="270"/>
        <end position="658"/>
    </location>
</feature>
<evidence type="ECO:0000256" key="5">
    <source>
        <dbReference type="ARBA" id="ARBA00022692"/>
    </source>
</evidence>
<keyword evidence="3 12" id="KW-1134">Transmembrane beta strand</keyword>
<protein>
    <submittedName>
        <fullName evidence="17">TonB-dependent receptor</fullName>
    </submittedName>
</protein>
<dbReference type="SUPFAM" id="SSF56935">
    <property type="entry name" value="Porins"/>
    <property type="match status" value="1"/>
</dbReference>
<dbReference type="InterPro" id="IPR037066">
    <property type="entry name" value="Plug_dom_sf"/>
</dbReference>
<evidence type="ECO:0000256" key="14">
    <source>
        <dbReference type="SAM" id="SignalP"/>
    </source>
</evidence>
<keyword evidence="17" id="KW-0675">Receptor</keyword>